<proteinExistence type="predicted"/>
<protein>
    <recommendedName>
        <fullName evidence="3">DNA polymerase III subunit psi</fullName>
    </recommendedName>
</protein>
<organism evidence="1 2">
    <name type="scientific">Kangiella aquimarina</name>
    <dbReference type="NCBI Taxonomy" id="261965"/>
    <lineage>
        <taxon>Bacteria</taxon>
        <taxon>Pseudomonadati</taxon>
        <taxon>Pseudomonadota</taxon>
        <taxon>Gammaproteobacteria</taxon>
        <taxon>Kangiellales</taxon>
        <taxon>Kangiellaceae</taxon>
        <taxon>Kangiella</taxon>
    </lineage>
</organism>
<dbReference type="Proteomes" id="UP001324185">
    <property type="component" value="Chromosome"/>
</dbReference>
<evidence type="ECO:0000313" key="2">
    <source>
        <dbReference type="Proteomes" id="UP001324185"/>
    </source>
</evidence>
<dbReference type="RefSeq" id="WP_018625470.1">
    <property type="nucleotide sequence ID" value="NZ_CP140158.1"/>
</dbReference>
<sequence length="165" mass="18293">MTVWNRSYLEAIGLPVWVSRQAAVAEADSSVNESHADSKSATQSEAKSDTGIGFVTISGNSQSKTCVLVTAEQDLNLIEKNFKVLEQVWLQWQGTELPLSLVQLVEQRDAEADFKPVQSLKNKRLLLSTDQPAELANLTTEHVPSLNWQSAGDKKGWWQLLQSLV</sequence>
<name>A0ABZ0X2U0_9GAMM</name>
<evidence type="ECO:0000313" key="1">
    <source>
        <dbReference type="EMBL" id="WQG84916.1"/>
    </source>
</evidence>
<evidence type="ECO:0008006" key="3">
    <source>
        <dbReference type="Google" id="ProtNLM"/>
    </source>
</evidence>
<accession>A0ABZ0X2U0</accession>
<reference evidence="1 2" key="1">
    <citation type="submission" date="2023-11" db="EMBL/GenBank/DDBJ databases">
        <title>MicrobeMod: A computational toolkit for identifying prokaryotic methylation and restriction-modification with nanopore sequencing.</title>
        <authorList>
            <person name="Crits-Christoph A."/>
            <person name="Kang S.C."/>
            <person name="Lee H."/>
            <person name="Ostrov N."/>
        </authorList>
    </citation>
    <scope>NUCLEOTIDE SEQUENCE [LARGE SCALE GENOMIC DNA]</scope>
    <source>
        <strain evidence="1 2">DSMZ 16071</strain>
    </source>
</reference>
<dbReference type="EMBL" id="CP140158">
    <property type="protein sequence ID" value="WQG84916.1"/>
    <property type="molecule type" value="Genomic_DNA"/>
</dbReference>
<keyword evidence="2" id="KW-1185">Reference proteome</keyword>
<gene>
    <name evidence="1" type="ORF">SR900_10625</name>
</gene>